<name>A0A108U448_9GAMM</name>
<evidence type="ECO:0000256" key="1">
    <source>
        <dbReference type="SAM" id="MobiDB-lite"/>
    </source>
</evidence>
<dbReference type="AlphaFoldDB" id="A0A108U448"/>
<feature type="region of interest" description="Disordered" evidence="1">
    <location>
        <begin position="16"/>
        <end position="41"/>
    </location>
</feature>
<sequence length="74" mass="8670">MHYFVPHRFAAFYAGRRITRASRQRRRPGPGRQPHPRPGPLLPACNWPCNLRYTTRFARASASRRRRQAVPCRG</sequence>
<dbReference type="Proteomes" id="UP000023435">
    <property type="component" value="Unassembled WGS sequence"/>
</dbReference>
<protein>
    <submittedName>
        <fullName evidence="2">Uncharacterized protein</fullName>
    </submittedName>
</protein>
<proteinExistence type="predicted"/>
<dbReference type="EMBL" id="JAJA02000002">
    <property type="protein sequence ID" value="KWS02244.1"/>
    <property type="molecule type" value="Genomic_DNA"/>
</dbReference>
<gene>
    <name evidence="2" type="ORF">AZ78_4911</name>
</gene>
<organism evidence="2 3">
    <name type="scientific">Lysobacter capsici AZ78</name>
    <dbReference type="NCBI Taxonomy" id="1444315"/>
    <lineage>
        <taxon>Bacteria</taxon>
        <taxon>Pseudomonadati</taxon>
        <taxon>Pseudomonadota</taxon>
        <taxon>Gammaproteobacteria</taxon>
        <taxon>Lysobacterales</taxon>
        <taxon>Lysobacteraceae</taxon>
        <taxon>Lysobacter</taxon>
    </lineage>
</organism>
<evidence type="ECO:0000313" key="2">
    <source>
        <dbReference type="EMBL" id="KWS02244.1"/>
    </source>
</evidence>
<accession>A0A108U448</accession>
<feature type="compositionally biased region" description="Basic residues" evidence="1">
    <location>
        <begin position="17"/>
        <end position="29"/>
    </location>
</feature>
<evidence type="ECO:0000313" key="3">
    <source>
        <dbReference type="Proteomes" id="UP000023435"/>
    </source>
</evidence>
<keyword evidence="3" id="KW-1185">Reference proteome</keyword>
<feature type="compositionally biased region" description="Pro residues" evidence="1">
    <location>
        <begin position="31"/>
        <end position="41"/>
    </location>
</feature>
<comment type="caution">
    <text evidence="2">The sequence shown here is derived from an EMBL/GenBank/DDBJ whole genome shotgun (WGS) entry which is preliminary data.</text>
</comment>
<reference evidence="2 3" key="1">
    <citation type="journal article" date="2014" name="Genome Announc.">
        <title>Draft Genome Sequence of Lysobacter capsici AZ78, a Bacterium Antagonistic to Plant-Pathogenic Oomycetes.</title>
        <authorList>
            <person name="Puopolo G."/>
            <person name="Sonego P."/>
            <person name="Engelen K."/>
            <person name="Pertot I."/>
        </authorList>
    </citation>
    <scope>NUCLEOTIDE SEQUENCE [LARGE SCALE GENOMIC DNA]</scope>
    <source>
        <strain evidence="2 3">AZ78</strain>
    </source>
</reference>